<feature type="transmembrane region" description="Helical" evidence="2">
    <location>
        <begin position="74"/>
        <end position="91"/>
    </location>
</feature>
<evidence type="ECO:0000256" key="2">
    <source>
        <dbReference type="SAM" id="Phobius"/>
    </source>
</evidence>
<dbReference type="Proteomes" id="UP001629113">
    <property type="component" value="Unassembled WGS sequence"/>
</dbReference>
<evidence type="ECO:0000313" key="3">
    <source>
        <dbReference type="EMBL" id="KAL3417796.1"/>
    </source>
</evidence>
<gene>
    <name evidence="3" type="ORF">PVAG01_10806</name>
</gene>
<proteinExistence type="predicted"/>
<evidence type="ECO:0000256" key="1">
    <source>
        <dbReference type="SAM" id="MobiDB-lite"/>
    </source>
</evidence>
<evidence type="ECO:0000313" key="4">
    <source>
        <dbReference type="Proteomes" id="UP001629113"/>
    </source>
</evidence>
<organism evidence="3 4">
    <name type="scientific">Phlyctema vagabunda</name>
    <dbReference type="NCBI Taxonomy" id="108571"/>
    <lineage>
        <taxon>Eukaryota</taxon>
        <taxon>Fungi</taxon>
        <taxon>Dikarya</taxon>
        <taxon>Ascomycota</taxon>
        <taxon>Pezizomycotina</taxon>
        <taxon>Leotiomycetes</taxon>
        <taxon>Helotiales</taxon>
        <taxon>Dermateaceae</taxon>
        <taxon>Phlyctema</taxon>
    </lineage>
</organism>
<reference evidence="3 4" key="1">
    <citation type="submission" date="2024-06" db="EMBL/GenBank/DDBJ databases">
        <title>Complete genome of Phlyctema vagabunda strain 19-DSS-EL-015.</title>
        <authorList>
            <person name="Fiorenzani C."/>
        </authorList>
    </citation>
    <scope>NUCLEOTIDE SEQUENCE [LARGE SCALE GENOMIC DNA]</scope>
    <source>
        <strain evidence="3 4">19-DSS-EL-015</strain>
    </source>
</reference>
<dbReference type="EMBL" id="JBFCZG010000010">
    <property type="protein sequence ID" value="KAL3417796.1"/>
    <property type="molecule type" value="Genomic_DNA"/>
</dbReference>
<feature type="compositionally biased region" description="Basic and acidic residues" evidence="1">
    <location>
        <begin position="114"/>
        <end position="138"/>
    </location>
</feature>
<keyword evidence="2" id="KW-1133">Transmembrane helix</keyword>
<evidence type="ECO:0008006" key="5">
    <source>
        <dbReference type="Google" id="ProtNLM"/>
    </source>
</evidence>
<name>A0ABR4P3A2_9HELO</name>
<keyword evidence="4" id="KW-1185">Reference proteome</keyword>
<accession>A0ABR4P3A2</accession>
<keyword evidence="2" id="KW-0812">Transmembrane</keyword>
<keyword evidence="2" id="KW-0472">Membrane</keyword>
<feature type="compositionally biased region" description="Acidic residues" evidence="1">
    <location>
        <begin position="174"/>
        <end position="191"/>
    </location>
</feature>
<sequence length="191" mass="21324">MAPIKMAPFKTSYLVPAILLNPAFVLHLFNTFVSHLLPPPCTASVSPHPFMENLGPLPGTKIAIDVHENDPLCWGYTVIMVIVQCLAFGSVQDNRVKRRSARAAKLERSKRLEQERDLAKEKSEVRLSNDAQSSHKDLNTSCDGTVEDQNRQPNGHVIEVGLEERPRTGTTPETENESDETTETSEEEMML</sequence>
<comment type="caution">
    <text evidence="3">The sequence shown here is derived from an EMBL/GenBank/DDBJ whole genome shotgun (WGS) entry which is preliminary data.</text>
</comment>
<feature type="transmembrane region" description="Helical" evidence="2">
    <location>
        <begin position="12"/>
        <end position="29"/>
    </location>
</feature>
<protein>
    <recommendedName>
        <fullName evidence="5">Transmembrane protein</fullName>
    </recommendedName>
</protein>
<feature type="region of interest" description="Disordered" evidence="1">
    <location>
        <begin position="114"/>
        <end position="191"/>
    </location>
</feature>